<reference evidence="1 2" key="1">
    <citation type="submission" date="2016-03" db="EMBL/GenBank/DDBJ databases">
        <authorList>
            <person name="Ploux O."/>
        </authorList>
    </citation>
    <scope>NUCLEOTIDE SEQUENCE [LARGE SCALE GENOMIC DNA]</scope>
    <source>
        <strain evidence="1 2">UAMH 11012</strain>
    </source>
</reference>
<keyword evidence="2" id="KW-1185">Reference proteome</keyword>
<protein>
    <recommendedName>
        <fullName evidence="3">Ricin B lectin domain-containing protein</fullName>
    </recommendedName>
</protein>
<accession>A0A1L7XCT9</accession>
<sequence length="96" mass="10791">MAAFTTTKNWYLLSVSSKSNFSMLGQPLLSTSLQSAVYFEPTNNQSTYQQFQIYQYNTTNYIFRTAAAGPRGYMTLINNGDGSYGAPQYGGHFSRR</sequence>
<evidence type="ECO:0008006" key="3">
    <source>
        <dbReference type="Google" id="ProtNLM"/>
    </source>
</evidence>
<gene>
    <name evidence="1" type="ORF">PAC_12741</name>
</gene>
<evidence type="ECO:0000313" key="2">
    <source>
        <dbReference type="Proteomes" id="UP000184330"/>
    </source>
</evidence>
<dbReference type="OrthoDB" id="4158815at2759"/>
<proteinExistence type="predicted"/>
<organism evidence="1 2">
    <name type="scientific">Phialocephala subalpina</name>
    <dbReference type="NCBI Taxonomy" id="576137"/>
    <lineage>
        <taxon>Eukaryota</taxon>
        <taxon>Fungi</taxon>
        <taxon>Dikarya</taxon>
        <taxon>Ascomycota</taxon>
        <taxon>Pezizomycotina</taxon>
        <taxon>Leotiomycetes</taxon>
        <taxon>Helotiales</taxon>
        <taxon>Mollisiaceae</taxon>
        <taxon>Phialocephala</taxon>
        <taxon>Phialocephala fortinii species complex</taxon>
    </lineage>
</organism>
<dbReference type="AlphaFoldDB" id="A0A1L7XCT9"/>
<dbReference type="EMBL" id="FJOG01000022">
    <property type="protein sequence ID" value="CZR62844.1"/>
    <property type="molecule type" value="Genomic_DNA"/>
</dbReference>
<dbReference type="Proteomes" id="UP000184330">
    <property type="component" value="Unassembled WGS sequence"/>
</dbReference>
<name>A0A1L7XCT9_9HELO</name>
<evidence type="ECO:0000313" key="1">
    <source>
        <dbReference type="EMBL" id="CZR62844.1"/>
    </source>
</evidence>